<comment type="caution">
    <text evidence="7">The sequence shown here is derived from an EMBL/GenBank/DDBJ whole genome shotgun (WGS) entry which is preliminary data.</text>
</comment>
<evidence type="ECO:0000313" key="7">
    <source>
        <dbReference type="EMBL" id="KAF0724923.1"/>
    </source>
</evidence>
<reference evidence="7 8" key="1">
    <citation type="submission" date="2019-07" db="EMBL/GenBank/DDBJ databases">
        <title>Genomics analysis of Aphanomyces spp. identifies a new class of oomycete effector associated with host adaptation.</title>
        <authorList>
            <person name="Gaulin E."/>
        </authorList>
    </citation>
    <scope>NUCLEOTIDE SEQUENCE [LARGE SCALE GENOMIC DNA]</scope>
    <source>
        <strain evidence="7 8">ATCC 201684</strain>
    </source>
</reference>
<dbReference type="GO" id="GO:0042732">
    <property type="term" value="P:D-xylose metabolic process"/>
    <property type="evidence" value="ECO:0007669"/>
    <property type="project" value="UniProtKB-UniRule"/>
</dbReference>
<comment type="similarity">
    <text evidence="1 4">Belongs to the FGGY kinase family.</text>
</comment>
<organism evidence="7 8">
    <name type="scientific">Aphanomyces euteiches</name>
    <dbReference type="NCBI Taxonomy" id="100861"/>
    <lineage>
        <taxon>Eukaryota</taxon>
        <taxon>Sar</taxon>
        <taxon>Stramenopiles</taxon>
        <taxon>Oomycota</taxon>
        <taxon>Saprolegniomycetes</taxon>
        <taxon>Saprolegniales</taxon>
        <taxon>Verrucalvaceae</taxon>
        <taxon>Aphanomyces</taxon>
    </lineage>
</organism>
<dbReference type="InterPro" id="IPR042024">
    <property type="entry name" value="D-XK_euk"/>
</dbReference>
<dbReference type="Pfam" id="PF02782">
    <property type="entry name" value="FGGY_C"/>
    <property type="match status" value="1"/>
</dbReference>
<keyword evidence="2 4" id="KW-0808">Transferase</keyword>
<keyword evidence="4" id="KW-0119">Carbohydrate metabolism</keyword>
<dbReference type="CDD" id="cd07776">
    <property type="entry name" value="ASKHA_NBD_FGGY_SpXK-like"/>
    <property type="match status" value="1"/>
</dbReference>
<dbReference type="GO" id="GO:0004856">
    <property type="term" value="F:D-xylulokinase activity"/>
    <property type="evidence" value="ECO:0007669"/>
    <property type="project" value="UniProtKB-UniRule"/>
</dbReference>
<dbReference type="PANTHER" id="PTHR10196:SF57">
    <property type="entry name" value="XYLULOSE KINASE"/>
    <property type="match status" value="1"/>
</dbReference>
<dbReference type="GO" id="GO:0005829">
    <property type="term" value="C:cytosol"/>
    <property type="evidence" value="ECO:0007669"/>
    <property type="project" value="TreeGrafter"/>
</dbReference>
<dbReference type="InterPro" id="IPR018484">
    <property type="entry name" value="FGGY_N"/>
</dbReference>
<dbReference type="GO" id="GO:0005524">
    <property type="term" value="F:ATP binding"/>
    <property type="evidence" value="ECO:0007669"/>
    <property type="project" value="UniProtKB-KW"/>
</dbReference>
<dbReference type="InterPro" id="IPR043129">
    <property type="entry name" value="ATPase_NBD"/>
</dbReference>
<dbReference type="AlphaFoldDB" id="A0A6G0WCJ6"/>
<accession>A0A6G0WCJ6</accession>
<evidence type="ECO:0000256" key="4">
    <source>
        <dbReference type="RuleBase" id="RU367058"/>
    </source>
</evidence>
<dbReference type="PANTHER" id="PTHR10196">
    <property type="entry name" value="SUGAR KINASE"/>
    <property type="match status" value="1"/>
</dbReference>
<sequence length="552" mass="60378">MALFLGLDCSTQSMTGVVIQSDDANSTFAVLASASCQFDQTLPHYGTSNGVLIHDGHVEVPSLMLVEALDIMLEDLRVALEKTSHSFSEIKAVSGSGQQHTTVFWHHDSLEMPTVGLLSAFFKEKNVFFPPNGRSWMDSSTTKYCRQLEEALGGAQRVADLTGSRAYERFTGIQLLSLGEIDQVSRVSIVSSMLTSLFRGEYSPIDRSDASGMNLMDIRSRKWSPEVLDAIEKINGPRKSTLTRYLINDPVPSHKSLGGIAPYFTKNYSFSPDCAVIPFSGDNPCTLAGMGLSQPGDIGISLGTSGCVFAVGSSDDIQPSGSEGHVFVNPIDTSTYMAMLCYKNGSLARENVRNRRADSNWETFSRLMEQSPPGNNGYLGFFFLQPEITPVVPAESESQTLSGIYGYDSQGKPVDFSELPPEVEVRAIVEWQCLSMYYYTQKLYRGVMKRLIVGGGASANQTLLDTIANVYNAPVYVEVSRVNTAALGGALRAQHGYNCSLQEADQPFNPAVTWELKAVPNENIHAVYKEILGRFAELEAKSIQSQVERFGA</sequence>
<keyword evidence="4" id="KW-0067">ATP-binding</keyword>
<dbReference type="InterPro" id="IPR018485">
    <property type="entry name" value="FGGY_C"/>
</dbReference>
<dbReference type="EMBL" id="VJMJ01000254">
    <property type="protein sequence ID" value="KAF0724923.1"/>
    <property type="molecule type" value="Genomic_DNA"/>
</dbReference>
<name>A0A6G0WCJ6_9STRA</name>
<feature type="domain" description="Carbohydrate kinase FGGY N-terminal" evidence="5">
    <location>
        <begin position="135"/>
        <end position="232"/>
    </location>
</feature>
<protein>
    <recommendedName>
        <fullName evidence="4">Xylulose kinase</fullName>
        <ecNumber evidence="4">2.7.1.17</ecNumber>
    </recommendedName>
</protein>
<evidence type="ECO:0000313" key="8">
    <source>
        <dbReference type="Proteomes" id="UP000481153"/>
    </source>
</evidence>
<dbReference type="Proteomes" id="UP000481153">
    <property type="component" value="Unassembled WGS sequence"/>
</dbReference>
<keyword evidence="8" id="KW-1185">Reference proteome</keyword>
<evidence type="ECO:0000256" key="1">
    <source>
        <dbReference type="ARBA" id="ARBA00009156"/>
    </source>
</evidence>
<evidence type="ECO:0000259" key="6">
    <source>
        <dbReference type="Pfam" id="PF02782"/>
    </source>
</evidence>
<dbReference type="Gene3D" id="3.30.420.40">
    <property type="match status" value="2"/>
</dbReference>
<dbReference type="SUPFAM" id="SSF53067">
    <property type="entry name" value="Actin-like ATPase domain"/>
    <property type="match status" value="2"/>
</dbReference>
<dbReference type="EC" id="2.7.1.17" evidence="4"/>
<dbReference type="VEuPathDB" id="FungiDB:AeMF1_017084"/>
<keyword evidence="4" id="KW-0547">Nucleotide-binding</keyword>
<dbReference type="GO" id="GO:0005997">
    <property type="term" value="P:xylulose metabolic process"/>
    <property type="evidence" value="ECO:0007669"/>
    <property type="project" value="TreeGrafter"/>
</dbReference>
<comment type="catalytic activity">
    <reaction evidence="4">
        <text>D-xylulose + ATP = D-xylulose 5-phosphate + ADP + H(+)</text>
        <dbReference type="Rhea" id="RHEA:10964"/>
        <dbReference type="ChEBI" id="CHEBI:15378"/>
        <dbReference type="ChEBI" id="CHEBI:17140"/>
        <dbReference type="ChEBI" id="CHEBI:30616"/>
        <dbReference type="ChEBI" id="CHEBI:57737"/>
        <dbReference type="ChEBI" id="CHEBI:456216"/>
        <dbReference type="EC" id="2.7.1.17"/>
    </reaction>
</comment>
<keyword evidence="4" id="KW-0859">Xylose metabolism</keyword>
<evidence type="ECO:0000256" key="2">
    <source>
        <dbReference type="ARBA" id="ARBA00022679"/>
    </source>
</evidence>
<keyword evidence="3 4" id="KW-0418">Kinase</keyword>
<proteinExistence type="inferred from homology"/>
<evidence type="ECO:0000259" key="5">
    <source>
        <dbReference type="Pfam" id="PF00370"/>
    </source>
</evidence>
<feature type="domain" description="Carbohydrate kinase FGGY C-terminal" evidence="6">
    <location>
        <begin position="300"/>
        <end position="494"/>
    </location>
</feature>
<evidence type="ECO:0000256" key="3">
    <source>
        <dbReference type="ARBA" id="ARBA00022777"/>
    </source>
</evidence>
<dbReference type="Pfam" id="PF00370">
    <property type="entry name" value="FGGY_N"/>
    <property type="match status" value="1"/>
</dbReference>
<gene>
    <name evidence="7" type="ORF">Ae201684_016483</name>
</gene>